<dbReference type="CDD" id="cd02619">
    <property type="entry name" value="Peptidase_C1"/>
    <property type="match status" value="1"/>
</dbReference>
<feature type="signal peptide" evidence="1">
    <location>
        <begin position="1"/>
        <end position="24"/>
    </location>
</feature>
<comment type="caution">
    <text evidence="3">The sequence shown here is derived from an EMBL/GenBank/DDBJ whole genome shotgun (WGS) entry which is preliminary data.</text>
</comment>
<dbReference type="SUPFAM" id="SSF54001">
    <property type="entry name" value="Cysteine proteinases"/>
    <property type="match status" value="1"/>
</dbReference>
<feature type="chain" id="PRO_5022758628" evidence="1">
    <location>
        <begin position="25"/>
        <end position="487"/>
    </location>
</feature>
<dbReference type="AlphaFoldDB" id="A0A5C6BZQ7"/>
<reference evidence="3 4" key="1">
    <citation type="journal article" date="2020" name="Antonie Van Leeuwenhoek">
        <title>Rhodopirellula heiligendammensis sp. nov., Rhodopirellula pilleata sp. nov., and Rhodopirellula solitaria sp. nov. isolated from natural or artificial marine surfaces in Northern Germany and California, USA, and emended description of the genus Rhodopirellula.</title>
        <authorList>
            <person name="Kallscheuer N."/>
            <person name="Wiegand S."/>
            <person name="Jogler M."/>
            <person name="Boedeker C."/>
            <person name="Peeters S.H."/>
            <person name="Rast P."/>
            <person name="Heuer A."/>
            <person name="Jetten M.S.M."/>
            <person name="Rohde M."/>
            <person name="Jogler C."/>
        </authorList>
    </citation>
    <scope>NUCLEOTIDE SEQUENCE [LARGE SCALE GENOMIC DNA]</scope>
    <source>
        <strain evidence="3 4">Poly21</strain>
    </source>
</reference>
<proteinExistence type="predicted"/>
<dbReference type="InterPro" id="IPR038765">
    <property type="entry name" value="Papain-like_cys_pep_sf"/>
</dbReference>
<evidence type="ECO:0000313" key="4">
    <source>
        <dbReference type="Proteomes" id="UP000319908"/>
    </source>
</evidence>
<dbReference type="Gene3D" id="3.90.70.10">
    <property type="entry name" value="Cysteine proteinases"/>
    <property type="match status" value="1"/>
</dbReference>
<evidence type="ECO:0000259" key="2">
    <source>
        <dbReference type="Pfam" id="PF00112"/>
    </source>
</evidence>
<accession>A0A5C6BZQ7</accession>
<gene>
    <name evidence="3" type="ORF">Poly21_39320</name>
</gene>
<dbReference type="InterPro" id="IPR000668">
    <property type="entry name" value="Peptidase_C1A_C"/>
</dbReference>
<dbReference type="EMBL" id="SJPU01000002">
    <property type="protein sequence ID" value="TWU16726.1"/>
    <property type="molecule type" value="Genomic_DNA"/>
</dbReference>
<sequence length="487" mass="54917">MWPRRSIMLTLACLSVFPTGMVFGQGVQLTPPDQYQSIPTHGVSVARDSVPVDHHLPRSTMDLDGRVESSVEGRIDFSLAPSMRSLAPGMDPQWGTDADITLPRRFDLTDYLPTPGKQTQNDCVAWTIAYAAYSCQIAQERRRKPTEPSDQFSPGFIFDQLSESGRSLHMLQAIQFVKQNGCATFATMPLAHTRVSQVARIEAKNYRMQRNERAASLEEIKTYIYEGYPVVLIVRMGGDFRSDAVLEAPYRWRGESDPRPDYHAITAVGFDETRKSLLIMNSWGTQWKDNGFCWASYSNFERIDSQSWCVESHVIGVKRFAPLNVSMSAGGNRRPGFGAPSGFQRRTFQLASNRQIYEADTVISPDHWVFDDIACNHRNLFALGRDQTVYRMNDEPAGRPSWTHLNHGSMSNKKVAMMVGDRTSDLWVLTTDHELFRYEDGDWVPVVLSSSQTEPVDLRSVGTEIHATTADGRVFTQRGSGHWSLID</sequence>
<feature type="domain" description="Peptidase C1A papain C-terminal" evidence="2">
    <location>
        <begin position="169"/>
        <end position="297"/>
    </location>
</feature>
<keyword evidence="3" id="KW-0645">Protease</keyword>
<dbReference type="GO" id="GO:0008234">
    <property type="term" value="F:cysteine-type peptidase activity"/>
    <property type="evidence" value="ECO:0007669"/>
    <property type="project" value="InterPro"/>
</dbReference>
<dbReference type="OrthoDB" id="3648721at2"/>
<evidence type="ECO:0000313" key="3">
    <source>
        <dbReference type="EMBL" id="TWU16726.1"/>
    </source>
</evidence>
<organism evidence="3 4">
    <name type="scientific">Allorhodopirellula heiligendammensis</name>
    <dbReference type="NCBI Taxonomy" id="2714739"/>
    <lineage>
        <taxon>Bacteria</taxon>
        <taxon>Pseudomonadati</taxon>
        <taxon>Planctomycetota</taxon>
        <taxon>Planctomycetia</taxon>
        <taxon>Pirellulales</taxon>
        <taxon>Pirellulaceae</taxon>
        <taxon>Allorhodopirellula</taxon>
    </lineage>
</organism>
<keyword evidence="1" id="KW-0732">Signal</keyword>
<dbReference type="Proteomes" id="UP000319908">
    <property type="component" value="Unassembled WGS sequence"/>
</dbReference>
<name>A0A5C6BZQ7_9BACT</name>
<evidence type="ECO:0000256" key="1">
    <source>
        <dbReference type="SAM" id="SignalP"/>
    </source>
</evidence>
<keyword evidence="4" id="KW-1185">Reference proteome</keyword>
<keyword evidence="3" id="KW-0378">Hydrolase</keyword>
<protein>
    <submittedName>
        <fullName evidence="3">Papain family cysteine protease</fullName>
    </submittedName>
</protein>
<dbReference type="GO" id="GO:0006508">
    <property type="term" value="P:proteolysis"/>
    <property type="evidence" value="ECO:0007669"/>
    <property type="project" value="UniProtKB-KW"/>
</dbReference>
<dbReference type="Pfam" id="PF00112">
    <property type="entry name" value="Peptidase_C1"/>
    <property type="match status" value="1"/>
</dbReference>